<sequence length="138" mass="15708">MATAIQAALQVFIDAYARGDITPLCTLFAPEFEIELLPKSMNVVPRNKEEYLSWIRGVLSTFRDGQLEVVELIEAPDSRKGTVHTRSYDTALANGTPHMEYIWIITFDETLNKIVHVKEFFDSGLHVRLREQGLVVQD</sequence>
<evidence type="ECO:0000259" key="1">
    <source>
        <dbReference type="Pfam" id="PF12680"/>
    </source>
</evidence>
<organism evidence="2 3">
    <name type="scientific">Exidia glandulosa HHB12029</name>
    <dbReference type="NCBI Taxonomy" id="1314781"/>
    <lineage>
        <taxon>Eukaryota</taxon>
        <taxon>Fungi</taxon>
        <taxon>Dikarya</taxon>
        <taxon>Basidiomycota</taxon>
        <taxon>Agaricomycotina</taxon>
        <taxon>Agaricomycetes</taxon>
        <taxon>Auriculariales</taxon>
        <taxon>Exidiaceae</taxon>
        <taxon>Exidia</taxon>
    </lineage>
</organism>
<evidence type="ECO:0000313" key="3">
    <source>
        <dbReference type="Proteomes" id="UP000077266"/>
    </source>
</evidence>
<accession>A0A165ZLI1</accession>
<dbReference type="Proteomes" id="UP000077266">
    <property type="component" value="Unassembled WGS sequence"/>
</dbReference>
<name>A0A165ZLI1_EXIGL</name>
<dbReference type="SUPFAM" id="SSF54427">
    <property type="entry name" value="NTF2-like"/>
    <property type="match status" value="1"/>
</dbReference>
<dbReference type="InParanoid" id="A0A165ZLI1"/>
<dbReference type="InterPro" id="IPR032710">
    <property type="entry name" value="NTF2-like_dom_sf"/>
</dbReference>
<dbReference type="InterPro" id="IPR037401">
    <property type="entry name" value="SnoaL-like"/>
</dbReference>
<dbReference type="EMBL" id="KV426255">
    <property type="protein sequence ID" value="KZV83789.1"/>
    <property type="molecule type" value="Genomic_DNA"/>
</dbReference>
<dbReference type="Gene3D" id="3.10.450.50">
    <property type="match status" value="1"/>
</dbReference>
<keyword evidence="3" id="KW-1185">Reference proteome</keyword>
<reference evidence="2 3" key="1">
    <citation type="journal article" date="2016" name="Mol. Biol. Evol.">
        <title>Comparative Genomics of Early-Diverging Mushroom-Forming Fungi Provides Insights into the Origins of Lignocellulose Decay Capabilities.</title>
        <authorList>
            <person name="Nagy L.G."/>
            <person name="Riley R."/>
            <person name="Tritt A."/>
            <person name="Adam C."/>
            <person name="Daum C."/>
            <person name="Floudas D."/>
            <person name="Sun H."/>
            <person name="Yadav J.S."/>
            <person name="Pangilinan J."/>
            <person name="Larsson K.H."/>
            <person name="Matsuura K."/>
            <person name="Barry K."/>
            <person name="Labutti K."/>
            <person name="Kuo R."/>
            <person name="Ohm R.A."/>
            <person name="Bhattacharya S.S."/>
            <person name="Shirouzu T."/>
            <person name="Yoshinaga Y."/>
            <person name="Martin F.M."/>
            <person name="Grigoriev I.V."/>
            <person name="Hibbett D.S."/>
        </authorList>
    </citation>
    <scope>NUCLEOTIDE SEQUENCE [LARGE SCALE GENOMIC DNA]</scope>
    <source>
        <strain evidence="2 3">HHB12029</strain>
    </source>
</reference>
<dbReference type="Pfam" id="PF12680">
    <property type="entry name" value="SnoaL_2"/>
    <property type="match status" value="1"/>
</dbReference>
<dbReference type="OrthoDB" id="2966900at2759"/>
<feature type="domain" description="SnoaL-like" evidence="1">
    <location>
        <begin position="12"/>
        <end position="115"/>
    </location>
</feature>
<evidence type="ECO:0000313" key="2">
    <source>
        <dbReference type="EMBL" id="KZV83789.1"/>
    </source>
</evidence>
<gene>
    <name evidence="2" type="ORF">EXIGLDRAFT_777230</name>
</gene>
<protein>
    <recommendedName>
        <fullName evidence="1">SnoaL-like domain-containing protein</fullName>
    </recommendedName>
</protein>
<dbReference type="STRING" id="1314781.A0A165ZLI1"/>
<proteinExistence type="predicted"/>
<dbReference type="AlphaFoldDB" id="A0A165ZLI1"/>